<reference evidence="2 3" key="1">
    <citation type="submission" date="2015-12" db="EMBL/GenBank/DDBJ databases">
        <title>Draft genome sequence of Moniliophthora roreri, the causal agent of frosty pod rot of cacao.</title>
        <authorList>
            <person name="Aime M.C."/>
            <person name="Diaz-Valderrama J.R."/>
            <person name="Kijpornyongpan T."/>
            <person name="Phillips-Mora W."/>
        </authorList>
    </citation>
    <scope>NUCLEOTIDE SEQUENCE [LARGE SCALE GENOMIC DNA]</scope>
    <source>
        <strain evidence="2 3">MCA 2952</strain>
    </source>
</reference>
<sequence length="49" mass="5589">MDISAEFNGQYYGVFVSTILCGVTIVQAWIYGNDNKDRWHLRLLVAVLV</sequence>
<keyword evidence="1" id="KW-0812">Transmembrane</keyword>
<evidence type="ECO:0000313" key="3">
    <source>
        <dbReference type="Proteomes" id="UP000054988"/>
    </source>
</evidence>
<keyword evidence="1" id="KW-1133">Transmembrane helix</keyword>
<gene>
    <name evidence="2" type="ORF">WG66_3568</name>
</gene>
<comment type="caution">
    <text evidence="2">The sequence shown here is derived from an EMBL/GenBank/DDBJ whole genome shotgun (WGS) entry which is preliminary data.</text>
</comment>
<evidence type="ECO:0000256" key="1">
    <source>
        <dbReference type="SAM" id="Phobius"/>
    </source>
</evidence>
<feature type="transmembrane region" description="Helical" evidence="1">
    <location>
        <begin position="12"/>
        <end position="32"/>
    </location>
</feature>
<proteinExistence type="predicted"/>
<name>A0A0W0G635_MONRR</name>
<protein>
    <submittedName>
        <fullName evidence="2">Uncharacterized protein</fullName>
    </submittedName>
</protein>
<accession>A0A0W0G635</accession>
<dbReference type="Proteomes" id="UP000054988">
    <property type="component" value="Unassembled WGS sequence"/>
</dbReference>
<dbReference type="AlphaFoldDB" id="A0A0W0G635"/>
<organism evidence="2 3">
    <name type="scientific">Moniliophthora roreri</name>
    <name type="common">Frosty pod rot fungus</name>
    <name type="synonym">Monilia roreri</name>
    <dbReference type="NCBI Taxonomy" id="221103"/>
    <lineage>
        <taxon>Eukaryota</taxon>
        <taxon>Fungi</taxon>
        <taxon>Dikarya</taxon>
        <taxon>Basidiomycota</taxon>
        <taxon>Agaricomycotina</taxon>
        <taxon>Agaricomycetes</taxon>
        <taxon>Agaricomycetidae</taxon>
        <taxon>Agaricales</taxon>
        <taxon>Marasmiineae</taxon>
        <taxon>Marasmiaceae</taxon>
        <taxon>Moniliophthora</taxon>
    </lineage>
</organism>
<keyword evidence="1" id="KW-0472">Membrane</keyword>
<evidence type="ECO:0000313" key="2">
    <source>
        <dbReference type="EMBL" id="KTB43861.1"/>
    </source>
</evidence>
<dbReference type="EMBL" id="LATX01001061">
    <property type="protein sequence ID" value="KTB43861.1"/>
    <property type="molecule type" value="Genomic_DNA"/>
</dbReference>